<dbReference type="AlphaFoldDB" id="A0A4R2KE58"/>
<name>A0A4R2KE58_9FIRM</name>
<evidence type="ECO:0000313" key="2">
    <source>
        <dbReference type="Proteomes" id="UP000294919"/>
    </source>
</evidence>
<dbReference type="Proteomes" id="UP000294919">
    <property type="component" value="Unassembled WGS sequence"/>
</dbReference>
<dbReference type="OrthoDB" id="1955443at2"/>
<reference evidence="1 2" key="1">
    <citation type="submission" date="2019-03" db="EMBL/GenBank/DDBJ databases">
        <title>Genomic Encyclopedia of Type Strains, Phase IV (KMG-IV): sequencing the most valuable type-strain genomes for metagenomic binning, comparative biology and taxonomic classification.</title>
        <authorList>
            <person name="Goeker M."/>
        </authorList>
    </citation>
    <scope>NUCLEOTIDE SEQUENCE [LARGE SCALE GENOMIC DNA]</scope>
    <source>
        <strain evidence="1 2">DSM 102940</strain>
    </source>
</reference>
<keyword evidence="2" id="KW-1185">Reference proteome</keyword>
<sequence length="100" mass="12292">MEVYTCRNDYHCIKNLLNIYGKDYTDDYLKQSILRTMRQIVTLREKEDEHNFAIKSSSNQDVINHLIYDLEEHRQSIKMLCKKLKCLEQRYSYFIRRYCL</sequence>
<protein>
    <submittedName>
        <fullName evidence="1">Uncharacterized protein</fullName>
    </submittedName>
</protein>
<dbReference type="EMBL" id="SLWV01000025">
    <property type="protein sequence ID" value="TCO70632.1"/>
    <property type="molecule type" value="Genomic_DNA"/>
</dbReference>
<evidence type="ECO:0000313" key="1">
    <source>
        <dbReference type="EMBL" id="TCO70632.1"/>
    </source>
</evidence>
<comment type="caution">
    <text evidence="1">The sequence shown here is derived from an EMBL/GenBank/DDBJ whole genome shotgun (WGS) entry which is preliminary data.</text>
</comment>
<proteinExistence type="predicted"/>
<accession>A0A4R2KE58</accession>
<dbReference type="RefSeq" id="WP_132246938.1">
    <property type="nucleotide sequence ID" value="NZ_SLWV01000025.1"/>
</dbReference>
<organism evidence="1 2">
    <name type="scientific">Marinisporobacter balticus</name>
    <dbReference type="NCBI Taxonomy" id="2018667"/>
    <lineage>
        <taxon>Bacteria</taxon>
        <taxon>Bacillati</taxon>
        <taxon>Bacillota</taxon>
        <taxon>Clostridia</taxon>
        <taxon>Peptostreptococcales</taxon>
        <taxon>Thermotaleaceae</taxon>
        <taxon>Marinisporobacter</taxon>
    </lineage>
</organism>
<gene>
    <name evidence="1" type="ORF">EV214_1252</name>
</gene>